<dbReference type="GO" id="GO:0005739">
    <property type="term" value="C:mitochondrion"/>
    <property type="evidence" value="ECO:0007669"/>
    <property type="project" value="UniProtKB-SubCell"/>
</dbReference>
<dbReference type="EMBL" id="HG806012">
    <property type="protein sequence ID" value="CDW56150.1"/>
    <property type="molecule type" value="Genomic_DNA"/>
</dbReference>
<dbReference type="FunFam" id="1.10.1200.10:FF:000003">
    <property type="entry name" value="Acyl carrier protein"/>
    <property type="match status" value="1"/>
</dbReference>
<comment type="function">
    <text evidence="14">Carrier of the growing fatty acid chain in fatty acid biosynthesis.</text>
</comment>
<evidence type="ECO:0000256" key="8">
    <source>
        <dbReference type="ARBA" id="ARBA00022832"/>
    </source>
</evidence>
<dbReference type="SUPFAM" id="SSF47336">
    <property type="entry name" value="ACP-like"/>
    <property type="match status" value="1"/>
</dbReference>
<protein>
    <recommendedName>
        <fullName evidence="14">Acyl carrier protein</fullName>
    </recommendedName>
</protein>
<evidence type="ECO:0000313" key="17">
    <source>
        <dbReference type="Proteomes" id="UP000030665"/>
    </source>
</evidence>
<keyword evidence="11" id="KW-0443">Lipid metabolism</keyword>
<dbReference type="InterPro" id="IPR009081">
    <property type="entry name" value="PP-bd_ACP"/>
</dbReference>
<evidence type="ECO:0000256" key="14">
    <source>
        <dbReference type="RuleBase" id="RU000722"/>
    </source>
</evidence>
<gene>
    <name evidence="16" type="ORF">TTRE_0000442501</name>
</gene>
<evidence type="ECO:0000256" key="9">
    <source>
        <dbReference type="ARBA" id="ARBA00022946"/>
    </source>
</evidence>
<dbReference type="HAMAP" id="MF_01217">
    <property type="entry name" value="Acyl_carrier"/>
    <property type="match status" value="1"/>
</dbReference>
<keyword evidence="17" id="KW-1185">Reference proteome</keyword>
<dbReference type="NCBIfam" id="NF002148">
    <property type="entry name" value="PRK00982.1-2"/>
    <property type="match status" value="1"/>
</dbReference>
<comment type="subcellular location">
    <subcellularLocation>
        <location evidence="1">Mitochondrion</location>
    </subcellularLocation>
</comment>
<evidence type="ECO:0000256" key="1">
    <source>
        <dbReference type="ARBA" id="ARBA00004173"/>
    </source>
</evidence>
<sequence>MSRIQQAFRGAQRLHSLVRSAKPVGILWSPTKAAAYGRLTAVALQQKRWYKIAKPPEMQKEERKWTKEMVNERVIEIISGFHRLSGEKSVTPSTHLVNDLGLDSLDHVEVVSALEEEFGLEIPDSDSEKLLTVHEIGQYICQKANVTE</sequence>
<evidence type="ECO:0000256" key="12">
    <source>
        <dbReference type="ARBA" id="ARBA00023128"/>
    </source>
</evidence>
<proteinExistence type="inferred from homology"/>
<organism evidence="16 17">
    <name type="scientific">Trichuris trichiura</name>
    <name type="common">Whipworm</name>
    <name type="synonym">Trichocephalus trichiurus</name>
    <dbReference type="NCBI Taxonomy" id="36087"/>
    <lineage>
        <taxon>Eukaryota</taxon>
        <taxon>Metazoa</taxon>
        <taxon>Ecdysozoa</taxon>
        <taxon>Nematoda</taxon>
        <taxon>Enoplea</taxon>
        <taxon>Dorylaimia</taxon>
        <taxon>Trichinellida</taxon>
        <taxon>Trichuridae</taxon>
        <taxon>Trichuris</taxon>
    </lineage>
</organism>
<evidence type="ECO:0000256" key="13">
    <source>
        <dbReference type="ARBA" id="ARBA00023160"/>
    </source>
</evidence>
<name>A0A077ZC49_TRITR</name>
<keyword evidence="9" id="KW-0809">Transit peptide</keyword>
<dbReference type="Gene3D" id="1.10.1200.10">
    <property type="entry name" value="ACP-like"/>
    <property type="match status" value="1"/>
</dbReference>
<dbReference type="STRING" id="36087.A0A077ZC49"/>
<keyword evidence="5 14" id="KW-0596">Phosphopantetheine</keyword>
<dbReference type="OrthoDB" id="448946at2759"/>
<dbReference type="PANTHER" id="PTHR20863:SF28">
    <property type="entry name" value="ACYL CARRIER PROTEIN, MITOCHONDRIAL"/>
    <property type="match status" value="1"/>
</dbReference>
<reference evidence="16" key="2">
    <citation type="submission" date="2014-03" db="EMBL/GenBank/DDBJ databases">
        <title>The whipworm genome and dual-species transcriptomics of an intimate host-pathogen interaction.</title>
        <authorList>
            <person name="Foth B.J."/>
            <person name="Tsai I.J."/>
            <person name="Reid A.J."/>
            <person name="Bancroft A.J."/>
            <person name="Nichol S."/>
            <person name="Tracey A."/>
            <person name="Holroyd N."/>
            <person name="Cotton J.A."/>
            <person name="Stanley E.J."/>
            <person name="Zarowiecki M."/>
            <person name="Liu J.Z."/>
            <person name="Huckvale T."/>
            <person name="Cooper P.J."/>
            <person name="Grencis R.K."/>
            <person name="Berriman M."/>
        </authorList>
    </citation>
    <scope>NUCLEOTIDE SEQUENCE [LARGE SCALE GENOMIC DNA]</scope>
</reference>
<reference evidence="16" key="1">
    <citation type="submission" date="2014-01" db="EMBL/GenBank/DDBJ databases">
        <authorList>
            <person name="Aslett M."/>
        </authorList>
    </citation>
    <scope>NUCLEOTIDE SEQUENCE</scope>
</reference>
<keyword evidence="10" id="KW-0249">Electron transport</keyword>
<evidence type="ECO:0000256" key="11">
    <source>
        <dbReference type="ARBA" id="ARBA00023098"/>
    </source>
</evidence>
<comment type="pathway">
    <text evidence="2">Lipid metabolism; fatty acid biosynthesis.</text>
</comment>
<evidence type="ECO:0000256" key="7">
    <source>
        <dbReference type="ARBA" id="ARBA00022553"/>
    </source>
</evidence>
<dbReference type="GO" id="GO:0000036">
    <property type="term" value="F:acyl carrier activity"/>
    <property type="evidence" value="ECO:0007669"/>
    <property type="project" value="TreeGrafter"/>
</dbReference>
<keyword evidence="8" id="KW-0276">Fatty acid metabolism</keyword>
<evidence type="ECO:0000256" key="2">
    <source>
        <dbReference type="ARBA" id="ARBA00005194"/>
    </source>
</evidence>
<feature type="domain" description="Carrier" evidence="15">
    <location>
        <begin position="68"/>
        <end position="144"/>
    </location>
</feature>
<dbReference type="Proteomes" id="UP000030665">
    <property type="component" value="Unassembled WGS sequence"/>
</dbReference>
<dbReference type="PROSITE" id="PS50075">
    <property type="entry name" value="CARRIER"/>
    <property type="match status" value="1"/>
</dbReference>
<keyword evidence="6 14" id="KW-0444">Lipid biosynthesis</keyword>
<dbReference type="InterPro" id="IPR003231">
    <property type="entry name" value="ACP"/>
</dbReference>
<evidence type="ECO:0000256" key="3">
    <source>
        <dbReference type="ARBA" id="ARBA00010930"/>
    </source>
</evidence>
<dbReference type="InterPro" id="IPR036736">
    <property type="entry name" value="ACP-like_sf"/>
</dbReference>
<evidence type="ECO:0000256" key="5">
    <source>
        <dbReference type="ARBA" id="ARBA00022450"/>
    </source>
</evidence>
<evidence type="ECO:0000256" key="4">
    <source>
        <dbReference type="ARBA" id="ARBA00022448"/>
    </source>
</evidence>
<evidence type="ECO:0000259" key="15">
    <source>
        <dbReference type="PROSITE" id="PS50075"/>
    </source>
</evidence>
<evidence type="ECO:0000313" key="16">
    <source>
        <dbReference type="EMBL" id="CDW56150.1"/>
    </source>
</evidence>
<comment type="similarity">
    <text evidence="3">Belongs to the acyl carrier protein (ACP) family.</text>
</comment>
<dbReference type="GO" id="GO:0000035">
    <property type="term" value="F:acyl binding"/>
    <property type="evidence" value="ECO:0007669"/>
    <property type="project" value="TreeGrafter"/>
</dbReference>
<accession>A0A077ZC49</accession>
<keyword evidence="12" id="KW-0496">Mitochondrion</keyword>
<evidence type="ECO:0000256" key="6">
    <source>
        <dbReference type="ARBA" id="ARBA00022516"/>
    </source>
</evidence>
<dbReference type="AlphaFoldDB" id="A0A077ZC49"/>
<dbReference type="Pfam" id="PF00550">
    <property type="entry name" value="PP-binding"/>
    <property type="match status" value="1"/>
</dbReference>
<keyword evidence="4" id="KW-0813">Transport</keyword>
<dbReference type="PANTHER" id="PTHR20863">
    <property type="entry name" value="ACYL CARRIER PROTEIN"/>
    <property type="match status" value="1"/>
</dbReference>
<evidence type="ECO:0000256" key="10">
    <source>
        <dbReference type="ARBA" id="ARBA00022982"/>
    </source>
</evidence>
<keyword evidence="13 14" id="KW-0275">Fatty acid biosynthesis</keyword>
<keyword evidence="7" id="KW-0597">Phosphoprotein</keyword>